<dbReference type="Pfam" id="PF13131">
    <property type="entry name" value="DUF3951"/>
    <property type="match status" value="1"/>
</dbReference>
<evidence type="ECO:0008006" key="5">
    <source>
        <dbReference type="Google" id="ProtNLM"/>
    </source>
</evidence>
<evidence type="ECO:0000256" key="2">
    <source>
        <dbReference type="SAM" id="Phobius"/>
    </source>
</evidence>
<evidence type="ECO:0000313" key="3">
    <source>
        <dbReference type="EMBL" id="AST93537.1"/>
    </source>
</evidence>
<organism evidence="3 4">
    <name type="scientific">Sutcliffiella cohnii</name>
    <dbReference type="NCBI Taxonomy" id="33932"/>
    <lineage>
        <taxon>Bacteria</taxon>
        <taxon>Bacillati</taxon>
        <taxon>Bacillota</taxon>
        <taxon>Bacilli</taxon>
        <taxon>Bacillales</taxon>
        <taxon>Bacillaceae</taxon>
        <taxon>Sutcliffiella</taxon>
    </lineage>
</organism>
<accession>A0A223KVW8</accession>
<feature type="compositionally biased region" description="Basic and acidic residues" evidence="1">
    <location>
        <begin position="43"/>
        <end position="67"/>
    </location>
</feature>
<protein>
    <recommendedName>
        <fullName evidence="5">DUF3951 domain-containing protein</fullName>
    </recommendedName>
</protein>
<dbReference type="InterPro" id="IPR025028">
    <property type="entry name" value="DUF3951"/>
</dbReference>
<keyword evidence="2" id="KW-0812">Transmembrane</keyword>
<name>A0A223KVW8_9BACI</name>
<proteinExistence type="predicted"/>
<sequence length="67" mass="7896">MGYVYTLVIVSVIGFVCYKMFKRKSAPSNRFTPFDDITMGNKSDVKRDEPIQDTKHRVEYEERKDSK</sequence>
<keyword evidence="2" id="KW-0472">Membrane</keyword>
<dbReference type="AlphaFoldDB" id="A0A223KVW8"/>
<evidence type="ECO:0000313" key="4">
    <source>
        <dbReference type="Proteomes" id="UP000215224"/>
    </source>
</evidence>
<gene>
    <name evidence="3" type="ORF">BC6307_20835</name>
</gene>
<evidence type="ECO:0000256" key="1">
    <source>
        <dbReference type="SAM" id="MobiDB-lite"/>
    </source>
</evidence>
<reference evidence="3 4" key="1">
    <citation type="submission" date="2016-12" db="EMBL/GenBank/DDBJ databases">
        <title>The whole genome sequencing and assembly of Bacillus cohnii DSM 6307T strain.</title>
        <authorList>
            <person name="Lee Y.-J."/>
            <person name="Yi H."/>
            <person name="Bahn Y.-S."/>
            <person name="Kim J.F."/>
            <person name="Lee D.-W."/>
        </authorList>
    </citation>
    <scope>NUCLEOTIDE SEQUENCE [LARGE SCALE GENOMIC DNA]</scope>
    <source>
        <strain evidence="3 4">DSM 6307</strain>
    </source>
</reference>
<keyword evidence="4" id="KW-1185">Reference proteome</keyword>
<dbReference type="RefSeq" id="WP_066420889.1">
    <property type="nucleotide sequence ID" value="NZ_CP018866.1"/>
</dbReference>
<feature type="region of interest" description="Disordered" evidence="1">
    <location>
        <begin position="26"/>
        <end position="67"/>
    </location>
</feature>
<keyword evidence="2" id="KW-1133">Transmembrane helix</keyword>
<dbReference type="Proteomes" id="UP000215224">
    <property type="component" value="Chromosome"/>
</dbReference>
<dbReference type="EMBL" id="CP018866">
    <property type="protein sequence ID" value="AST93537.1"/>
    <property type="molecule type" value="Genomic_DNA"/>
</dbReference>
<dbReference type="KEGG" id="bcoh:BC6307_20835"/>
<feature type="transmembrane region" description="Helical" evidence="2">
    <location>
        <begin position="6"/>
        <end position="21"/>
    </location>
</feature>